<evidence type="ECO:0000313" key="3">
    <source>
        <dbReference type="Proteomes" id="UP000799118"/>
    </source>
</evidence>
<feature type="region of interest" description="Disordered" evidence="1">
    <location>
        <begin position="744"/>
        <end position="777"/>
    </location>
</feature>
<feature type="compositionally biased region" description="Basic and acidic residues" evidence="1">
    <location>
        <begin position="756"/>
        <end position="770"/>
    </location>
</feature>
<evidence type="ECO:0008006" key="4">
    <source>
        <dbReference type="Google" id="ProtNLM"/>
    </source>
</evidence>
<accession>A0A6A4I1Y2</accession>
<dbReference type="Proteomes" id="UP000799118">
    <property type="component" value="Unassembled WGS sequence"/>
</dbReference>
<dbReference type="OrthoDB" id="538223at2759"/>
<protein>
    <recommendedName>
        <fullName evidence="4">NACHT domain-containing protein</fullName>
    </recommendedName>
</protein>
<dbReference type="AlphaFoldDB" id="A0A6A4I1Y2"/>
<keyword evidence="3" id="KW-1185">Reference proteome</keyword>
<dbReference type="EMBL" id="ML769406">
    <property type="protein sequence ID" value="KAE9405782.1"/>
    <property type="molecule type" value="Genomic_DNA"/>
</dbReference>
<gene>
    <name evidence="2" type="ORF">BT96DRAFT_1015290</name>
</gene>
<sequence>MSVLSNAHNFMIKNGLFVAGDVSYYYGKREEQDYAGLKTLSQNAVRGAFYNSEQRFPPPNCHPGTRTQVLGILRTGVGKSALSQTISEESFTEQLNFILHHHLLPASDIFTGPLLKDPIDLAVRDNPGIIHAALEQQFQELIVLPSNWLTGLTALQWKDLPRLIVIDGLDECTDIASQERLLSIIRQAKTATPPLPFEFLISSRPEPRIRNAFRHQDFHSILDCTEIGESFEPGKDIANYLRAEFDRIRREHGQSMTHVAEDWPGTGIIQQLVQKACGQFIYAADCHQIHQGLRWFSCRAAGDNSKITVPDDFDSPYPDLDLLYMQILSVCPKTELFFDVIAHILSPAGTFFDICYEQTSAFVLEGLFFLPKGKVWALLSRLHSVLFIPENDHDNITVRHASFIDFLTDRKRSGRYFIDTDKKARHERVLFYLLKIIFNSTTDNWKYHLECAQFNNYACTFWGAHFKKIKNSNSSRILTALNQVHLCGLLNTTLRYNITSLEAFIDTLQSCLNNFRRVVEWAHALQQSSNLLPILGILIKQYGLFDFGFRILIRSSLNTQDREILMVAILVLKSHLILHQLLPGDWDLVLKMTHSLLTRLPDHPQWDLTKVREIMDTSWPADHLFILPLNMNPPQFSYDRWKDNFTMIPVDYAECHKEIVLQCLRILSGRSYDQDVALYAQNHWISHILNARSDKTLQVLLDNVALLNKEDAMKALEWAEGAEVSQNGLVQQLIMRIQRHLKPQVTGNGSQSGRGADNESVKGSTDERTSQHKAKPWGEKLCCF</sequence>
<proteinExistence type="predicted"/>
<name>A0A6A4I1Y2_9AGAR</name>
<dbReference type="PANTHER" id="PTHR10039">
    <property type="entry name" value="AMELOGENIN"/>
    <property type="match status" value="1"/>
</dbReference>
<dbReference type="PANTHER" id="PTHR10039:SF14">
    <property type="entry name" value="NACHT DOMAIN-CONTAINING PROTEIN"/>
    <property type="match status" value="1"/>
</dbReference>
<evidence type="ECO:0000313" key="2">
    <source>
        <dbReference type="EMBL" id="KAE9405782.1"/>
    </source>
</evidence>
<organism evidence="2 3">
    <name type="scientific">Gymnopus androsaceus JB14</name>
    <dbReference type="NCBI Taxonomy" id="1447944"/>
    <lineage>
        <taxon>Eukaryota</taxon>
        <taxon>Fungi</taxon>
        <taxon>Dikarya</taxon>
        <taxon>Basidiomycota</taxon>
        <taxon>Agaricomycotina</taxon>
        <taxon>Agaricomycetes</taxon>
        <taxon>Agaricomycetidae</taxon>
        <taxon>Agaricales</taxon>
        <taxon>Marasmiineae</taxon>
        <taxon>Omphalotaceae</taxon>
        <taxon>Gymnopus</taxon>
    </lineage>
</organism>
<evidence type="ECO:0000256" key="1">
    <source>
        <dbReference type="SAM" id="MobiDB-lite"/>
    </source>
</evidence>
<reference evidence="2" key="1">
    <citation type="journal article" date="2019" name="Environ. Microbiol.">
        <title>Fungal ecological strategies reflected in gene transcription - a case study of two litter decomposers.</title>
        <authorList>
            <person name="Barbi F."/>
            <person name="Kohler A."/>
            <person name="Barry K."/>
            <person name="Baskaran P."/>
            <person name="Daum C."/>
            <person name="Fauchery L."/>
            <person name="Ihrmark K."/>
            <person name="Kuo A."/>
            <person name="LaButti K."/>
            <person name="Lipzen A."/>
            <person name="Morin E."/>
            <person name="Grigoriev I.V."/>
            <person name="Henrissat B."/>
            <person name="Lindahl B."/>
            <person name="Martin F."/>
        </authorList>
    </citation>
    <scope>NUCLEOTIDE SEQUENCE</scope>
    <source>
        <strain evidence="2">JB14</strain>
    </source>
</reference>